<reference evidence="2 3" key="1">
    <citation type="submission" date="2020-08" db="EMBL/GenBank/DDBJ databases">
        <title>A novel species.</title>
        <authorList>
            <person name="Gao J."/>
        </authorList>
    </citation>
    <scope>NUCLEOTIDE SEQUENCE [LARGE SCALE GENOMIC DNA]</scope>
    <source>
        <strain evidence="2 3">CRXT-G-22</strain>
    </source>
</reference>
<accession>A0A7H0IE90</accession>
<dbReference type="Proteomes" id="UP000516052">
    <property type="component" value="Chromosome"/>
</dbReference>
<name>A0A7H0IE90_9ACTN</name>
<dbReference type="SUPFAM" id="SSF52799">
    <property type="entry name" value="(Phosphotyrosine protein) phosphatases II"/>
    <property type="match status" value="1"/>
</dbReference>
<protein>
    <recommendedName>
        <fullName evidence="1">Tyrosine specific protein phosphatases domain-containing protein</fullName>
    </recommendedName>
</protein>
<proteinExistence type="predicted"/>
<dbReference type="KEGG" id="sroi:IAG44_17785"/>
<evidence type="ECO:0000259" key="1">
    <source>
        <dbReference type="PROSITE" id="PS50056"/>
    </source>
</evidence>
<dbReference type="AlphaFoldDB" id="A0A7H0IE90"/>
<dbReference type="InterPro" id="IPR000387">
    <property type="entry name" value="Tyr_Pase_dom"/>
</dbReference>
<feature type="domain" description="Tyrosine specific protein phosphatases" evidence="1">
    <location>
        <begin position="76"/>
        <end position="132"/>
    </location>
</feature>
<sequence>MTDRPKKDRHWRTHYRLGDLTVWGTSLDSAERRLHAPHTEPADLGLYLDERWRDEADARRPHFVFWPTLEAPVESALLLTHVRDLAAELRDGATLEVACFGGHGRTGAALACLDMAVTGVNARTAVDRVRHEYCPHAVGSPELERFVLSAEKTLVPGGTRTTA</sequence>
<keyword evidence="3" id="KW-1185">Reference proteome</keyword>
<evidence type="ECO:0000313" key="3">
    <source>
        <dbReference type="Proteomes" id="UP000516052"/>
    </source>
</evidence>
<evidence type="ECO:0000313" key="2">
    <source>
        <dbReference type="EMBL" id="QNP71106.1"/>
    </source>
</evidence>
<dbReference type="InterPro" id="IPR029021">
    <property type="entry name" value="Prot-tyrosine_phosphatase-like"/>
</dbReference>
<gene>
    <name evidence="2" type="ORF">IAG44_17785</name>
</gene>
<dbReference type="Gene3D" id="3.90.190.10">
    <property type="entry name" value="Protein tyrosine phosphatase superfamily"/>
    <property type="match status" value="1"/>
</dbReference>
<dbReference type="PROSITE" id="PS50056">
    <property type="entry name" value="TYR_PHOSPHATASE_2"/>
    <property type="match status" value="1"/>
</dbReference>
<organism evidence="2 3">
    <name type="scientific">Streptomyces roseirectus</name>
    <dbReference type="NCBI Taxonomy" id="2768066"/>
    <lineage>
        <taxon>Bacteria</taxon>
        <taxon>Bacillati</taxon>
        <taxon>Actinomycetota</taxon>
        <taxon>Actinomycetes</taxon>
        <taxon>Kitasatosporales</taxon>
        <taxon>Streptomycetaceae</taxon>
        <taxon>Streptomyces</taxon>
    </lineage>
</organism>
<dbReference type="EMBL" id="CP060828">
    <property type="protein sequence ID" value="QNP71106.1"/>
    <property type="molecule type" value="Genomic_DNA"/>
</dbReference>
<dbReference type="RefSeq" id="WP_187748081.1">
    <property type="nucleotide sequence ID" value="NZ_CP060828.1"/>
</dbReference>